<keyword evidence="6" id="KW-0460">Magnesium</keyword>
<dbReference type="GO" id="GO:0046872">
    <property type="term" value="F:metal ion binding"/>
    <property type="evidence" value="ECO:0007669"/>
    <property type="project" value="UniProtKB-KW"/>
</dbReference>
<dbReference type="AlphaFoldDB" id="A0A382CZQ0"/>
<accession>A0A382CZQ0</accession>
<evidence type="ECO:0000256" key="4">
    <source>
        <dbReference type="ARBA" id="ARBA00022723"/>
    </source>
</evidence>
<dbReference type="InterPro" id="IPR027417">
    <property type="entry name" value="P-loop_NTPase"/>
</dbReference>
<dbReference type="PROSITE" id="PS51706">
    <property type="entry name" value="G_ENGB"/>
    <property type="match status" value="1"/>
</dbReference>
<sequence>MKIKTAELLESAAGASQFPDIIIPEIAFAGRSNVGKSTLINSLLTRKNLVKTSSTPGKTRLINFFLINEGFSFVDLPGYGFARVPEAMRQKWRDLIEAYLSRRKNLRGVVLIIDIRHGPTTQDLQLKSWLDFHQRPMLVVASKSDKLSRGKCASKLQLLKKEMELQQPPLPHSSLNKEGRGQIWKALGPWLSSGEKAEIAEGS</sequence>
<keyword evidence="8" id="KW-0717">Septation</keyword>
<reference evidence="11" key="1">
    <citation type="submission" date="2018-05" db="EMBL/GenBank/DDBJ databases">
        <authorList>
            <person name="Lanie J.A."/>
            <person name="Ng W.-L."/>
            <person name="Kazmierczak K.M."/>
            <person name="Andrzejewski T.M."/>
            <person name="Davidsen T.M."/>
            <person name="Wayne K.J."/>
            <person name="Tettelin H."/>
            <person name="Glass J.I."/>
            <person name="Rusch D."/>
            <person name="Podicherti R."/>
            <person name="Tsui H.-C.T."/>
            <person name="Winkler M.E."/>
        </authorList>
    </citation>
    <scope>NUCLEOTIDE SEQUENCE</scope>
</reference>
<evidence type="ECO:0000256" key="7">
    <source>
        <dbReference type="ARBA" id="ARBA00023134"/>
    </source>
</evidence>
<dbReference type="NCBIfam" id="TIGR03598">
    <property type="entry name" value="GTPase_YsxC"/>
    <property type="match status" value="1"/>
</dbReference>
<dbReference type="Gene3D" id="3.40.50.300">
    <property type="entry name" value="P-loop containing nucleotide triphosphate hydrolases"/>
    <property type="match status" value="1"/>
</dbReference>
<name>A0A382CZQ0_9ZZZZ</name>
<evidence type="ECO:0000256" key="8">
    <source>
        <dbReference type="ARBA" id="ARBA00023210"/>
    </source>
</evidence>
<gene>
    <name evidence="11" type="ORF">METZ01_LOCUS184504</name>
</gene>
<dbReference type="GO" id="GO:0005525">
    <property type="term" value="F:GTP binding"/>
    <property type="evidence" value="ECO:0007669"/>
    <property type="project" value="UniProtKB-KW"/>
</dbReference>
<dbReference type="GO" id="GO:0000917">
    <property type="term" value="P:division septum assembly"/>
    <property type="evidence" value="ECO:0007669"/>
    <property type="project" value="UniProtKB-KW"/>
</dbReference>
<dbReference type="HAMAP" id="MF_00321">
    <property type="entry name" value="GTPase_EngB"/>
    <property type="match status" value="1"/>
</dbReference>
<evidence type="ECO:0000256" key="9">
    <source>
        <dbReference type="ARBA" id="ARBA00023306"/>
    </source>
</evidence>
<dbReference type="EMBL" id="UINC01036932">
    <property type="protein sequence ID" value="SVB31650.1"/>
    <property type="molecule type" value="Genomic_DNA"/>
</dbReference>
<dbReference type="InterPro" id="IPR030393">
    <property type="entry name" value="G_ENGB_dom"/>
</dbReference>
<proteinExistence type="inferred from homology"/>
<dbReference type="GO" id="GO:0005829">
    <property type="term" value="C:cytosol"/>
    <property type="evidence" value="ECO:0007669"/>
    <property type="project" value="TreeGrafter"/>
</dbReference>
<dbReference type="InterPro" id="IPR005225">
    <property type="entry name" value="Small_GTP-bd"/>
</dbReference>
<keyword evidence="5" id="KW-0547">Nucleotide-binding</keyword>
<keyword evidence="7" id="KW-0342">GTP-binding</keyword>
<dbReference type="InterPro" id="IPR019987">
    <property type="entry name" value="GTP-bd_ribosome_bio_YsxC"/>
</dbReference>
<keyword evidence="9" id="KW-0131">Cell cycle</keyword>
<dbReference type="FunFam" id="3.40.50.300:FF:000098">
    <property type="entry name" value="Probable GTP-binding protein EngB"/>
    <property type="match status" value="1"/>
</dbReference>
<dbReference type="Pfam" id="PF01926">
    <property type="entry name" value="MMR_HSR1"/>
    <property type="match status" value="1"/>
</dbReference>
<dbReference type="NCBIfam" id="TIGR00231">
    <property type="entry name" value="small_GTP"/>
    <property type="match status" value="1"/>
</dbReference>
<organism evidence="11">
    <name type="scientific">marine metagenome</name>
    <dbReference type="NCBI Taxonomy" id="408172"/>
    <lineage>
        <taxon>unclassified sequences</taxon>
        <taxon>metagenomes</taxon>
        <taxon>ecological metagenomes</taxon>
    </lineage>
</organism>
<keyword evidence="4" id="KW-0479">Metal-binding</keyword>
<evidence type="ECO:0000256" key="6">
    <source>
        <dbReference type="ARBA" id="ARBA00022842"/>
    </source>
</evidence>
<evidence type="ECO:0000256" key="2">
    <source>
        <dbReference type="ARBA" id="ARBA00009638"/>
    </source>
</evidence>
<dbReference type="SUPFAM" id="SSF52540">
    <property type="entry name" value="P-loop containing nucleoside triphosphate hydrolases"/>
    <property type="match status" value="1"/>
</dbReference>
<evidence type="ECO:0000256" key="1">
    <source>
        <dbReference type="ARBA" id="ARBA00001946"/>
    </source>
</evidence>
<evidence type="ECO:0000313" key="11">
    <source>
        <dbReference type="EMBL" id="SVB31650.1"/>
    </source>
</evidence>
<comment type="similarity">
    <text evidence="2">Belongs to the TRAFAC class TrmE-Era-EngA-EngB-Septin-like GTPase superfamily. EngB GTPase family.</text>
</comment>
<protein>
    <recommendedName>
        <fullName evidence="10">EngB-type G domain-containing protein</fullName>
    </recommendedName>
</protein>
<feature type="domain" description="EngB-type G" evidence="10">
    <location>
        <begin position="22"/>
        <end position="193"/>
    </location>
</feature>
<comment type="cofactor">
    <cofactor evidence="1">
        <name>Mg(2+)</name>
        <dbReference type="ChEBI" id="CHEBI:18420"/>
    </cofactor>
</comment>
<keyword evidence="3" id="KW-0132">Cell division</keyword>
<evidence type="ECO:0000256" key="3">
    <source>
        <dbReference type="ARBA" id="ARBA00022618"/>
    </source>
</evidence>
<dbReference type="PANTHER" id="PTHR11649">
    <property type="entry name" value="MSS1/TRME-RELATED GTP-BINDING PROTEIN"/>
    <property type="match status" value="1"/>
</dbReference>
<evidence type="ECO:0000256" key="5">
    <source>
        <dbReference type="ARBA" id="ARBA00022741"/>
    </source>
</evidence>
<evidence type="ECO:0000259" key="10">
    <source>
        <dbReference type="PROSITE" id="PS51706"/>
    </source>
</evidence>
<dbReference type="InterPro" id="IPR006073">
    <property type="entry name" value="GTP-bd"/>
</dbReference>
<dbReference type="PANTHER" id="PTHR11649:SF13">
    <property type="entry name" value="ENGB-TYPE G DOMAIN-CONTAINING PROTEIN"/>
    <property type="match status" value="1"/>
</dbReference>
<dbReference type="CDD" id="cd01876">
    <property type="entry name" value="YihA_EngB"/>
    <property type="match status" value="1"/>
</dbReference>